<reference evidence="2 3" key="1">
    <citation type="submission" date="2024-09" db="EMBL/GenBank/DDBJ databases">
        <authorList>
            <person name="Sun Q."/>
            <person name="Mori K."/>
        </authorList>
    </citation>
    <scope>NUCLEOTIDE SEQUENCE [LARGE SCALE GENOMIC DNA]</scope>
    <source>
        <strain evidence="2 3">CCM 7609</strain>
    </source>
</reference>
<evidence type="ECO:0000313" key="3">
    <source>
        <dbReference type="Proteomes" id="UP001589575"/>
    </source>
</evidence>
<evidence type="ECO:0000313" key="2">
    <source>
        <dbReference type="EMBL" id="MFB9071348.1"/>
    </source>
</evidence>
<evidence type="ECO:0000256" key="1">
    <source>
        <dbReference type="SAM" id="MobiDB-lite"/>
    </source>
</evidence>
<keyword evidence="3" id="KW-1185">Reference proteome</keyword>
<feature type="region of interest" description="Disordered" evidence="1">
    <location>
        <begin position="1"/>
        <end position="93"/>
    </location>
</feature>
<gene>
    <name evidence="2" type="ORF">ACFFX0_09130</name>
</gene>
<proteinExistence type="predicted"/>
<comment type="caution">
    <text evidence="2">The sequence shown here is derived from an EMBL/GenBank/DDBJ whole genome shotgun (WGS) entry which is preliminary data.</text>
</comment>
<organism evidence="2 3">
    <name type="scientific">Citricoccus parietis</name>
    <dbReference type="NCBI Taxonomy" id="592307"/>
    <lineage>
        <taxon>Bacteria</taxon>
        <taxon>Bacillati</taxon>
        <taxon>Actinomycetota</taxon>
        <taxon>Actinomycetes</taxon>
        <taxon>Micrococcales</taxon>
        <taxon>Micrococcaceae</taxon>
        <taxon>Citricoccus</taxon>
    </lineage>
</organism>
<feature type="compositionally biased region" description="Basic and acidic residues" evidence="1">
    <location>
        <begin position="69"/>
        <end position="79"/>
    </location>
</feature>
<dbReference type="Proteomes" id="UP001589575">
    <property type="component" value="Unassembled WGS sequence"/>
</dbReference>
<accession>A0ABV5FXD8</accession>
<protein>
    <submittedName>
        <fullName evidence="2">Uncharacterized protein</fullName>
    </submittedName>
</protein>
<dbReference type="EMBL" id="JBHMFI010000001">
    <property type="protein sequence ID" value="MFB9071348.1"/>
    <property type="molecule type" value="Genomic_DNA"/>
</dbReference>
<feature type="compositionally biased region" description="Basic residues" evidence="1">
    <location>
        <begin position="25"/>
        <end position="49"/>
    </location>
</feature>
<name>A0ABV5FXD8_9MICC</name>
<sequence length="93" mass="10655">MPRSRDCAWPPSESSGPAGTDRPRYAHRAVPRCVRRAPTHSRLPRRRGGSRWGQLPIAEPWPSRYIGGRPERRVDERMSGRNPAGGYRRLRGR</sequence>